<evidence type="ECO:0000313" key="2">
    <source>
        <dbReference type="EMBL" id="RRR73339.1"/>
    </source>
</evidence>
<dbReference type="Pfam" id="PF02589">
    <property type="entry name" value="LUD_dom"/>
    <property type="match status" value="1"/>
</dbReference>
<dbReference type="EMBL" id="RSAS01000345">
    <property type="protein sequence ID" value="RRR73339.1"/>
    <property type="molecule type" value="Genomic_DNA"/>
</dbReference>
<reference evidence="2 3" key="1">
    <citation type="submission" date="2018-12" db="EMBL/GenBank/DDBJ databases">
        <title>Genome Sequence of Candidatus Viridilinea halotolerans isolated from saline sulfide-rich spring.</title>
        <authorList>
            <person name="Grouzdev D.S."/>
            <person name="Burganskaya E.I."/>
            <person name="Krutkina M.S."/>
            <person name="Sukhacheva M.V."/>
            <person name="Gorlenko V.M."/>
        </authorList>
    </citation>
    <scope>NUCLEOTIDE SEQUENCE [LARGE SCALE GENOMIC DNA]</scope>
    <source>
        <strain evidence="2">Chok-6</strain>
    </source>
</reference>
<dbReference type="InterPro" id="IPR037171">
    <property type="entry name" value="NagB/RpiA_transferase-like"/>
</dbReference>
<evidence type="ECO:0000259" key="1">
    <source>
        <dbReference type="Pfam" id="PF02589"/>
    </source>
</evidence>
<dbReference type="Gene3D" id="3.40.50.10420">
    <property type="entry name" value="NagB/RpiA/CoA transferase-like"/>
    <property type="match status" value="1"/>
</dbReference>
<protein>
    <submittedName>
        <fullName evidence="2">Lactate utilization protein</fullName>
    </submittedName>
</protein>
<dbReference type="PANTHER" id="PTHR43682">
    <property type="entry name" value="LACTATE UTILIZATION PROTEIN C"/>
    <property type="match status" value="1"/>
</dbReference>
<dbReference type="InterPro" id="IPR024185">
    <property type="entry name" value="FTHF_cligase-like_sf"/>
</dbReference>
<name>A0A426U1L2_9CHLR</name>
<dbReference type="PANTHER" id="PTHR43682:SF1">
    <property type="entry name" value="LACTATE UTILIZATION PROTEIN C"/>
    <property type="match status" value="1"/>
</dbReference>
<dbReference type="AlphaFoldDB" id="A0A426U1L2"/>
<feature type="domain" description="LUD" evidence="1">
    <location>
        <begin position="45"/>
        <end position="229"/>
    </location>
</feature>
<accession>A0A426U1L2</accession>
<dbReference type="SUPFAM" id="SSF100950">
    <property type="entry name" value="NagB/RpiA/CoA transferase-like"/>
    <property type="match status" value="1"/>
</dbReference>
<comment type="caution">
    <text evidence="2">The sequence shown here is derived from an EMBL/GenBank/DDBJ whole genome shotgun (WGS) entry which is preliminary data.</text>
</comment>
<dbReference type="InterPro" id="IPR003741">
    <property type="entry name" value="LUD_dom"/>
</dbReference>
<proteinExistence type="predicted"/>
<evidence type="ECO:0000313" key="3">
    <source>
        <dbReference type="Proteomes" id="UP000280307"/>
    </source>
</evidence>
<organism evidence="2 3">
    <name type="scientific">Candidatus Viridilinea halotolerans</name>
    <dbReference type="NCBI Taxonomy" id="2491704"/>
    <lineage>
        <taxon>Bacteria</taxon>
        <taxon>Bacillati</taxon>
        <taxon>Chloroflexota</taxon>
        <taxon>Chloroflexia</taxon>
        <taxon>Chloroflexales</taxon>
        <taxon>Chloroflexineae</taxon>
        <taxon>Oscillochloridaceae</taxon>
        <taxon>Candidatus Viridilinea</taxon>
    </lineage>
</organism>
<sequence>MSREQILATLRTSLASNGPWLREQAARAPHTSPPFVLPAEADLVAQFTAELIKLEARAYRVADETQAITTLARLLGERSATQIMAWDLAQLGLPGLEEMLAERGITLLDPHVRGPQRKARLQELEPAPVCLSAVDCAIAESGTLVLRHGPARPRLASLLAPAHIALVRTPQIVRGLGEALALLRERHGSAIFAQTSNLTFISGPSRTADIELTLSLGIHGPPELHVVLL</sequence>
<dbReference type="Proteomes" id="UP000280307">
    <property type="component" value="Unassembled WGS sequence"/>
</dbReference>
<gene>
    <name evidence="2" type="ORF">EI684_08925</name>
</gene>